<evidence type="ECO:0000313" key="3">
    <source>
        <dbReference type="Proteomes" id="UP001642520"/>
    </source>
</evidence>
<feature type="region of interest" description="Disordered" evidence="1">
    <location>
        <begin position="1186"/>
        <end position="1237"/>
    </location>
</feature>
<feature type="region of interest" description="Disordered" evidence="1">
    <location>
        <begin position="499"/>
        <end position="518"/>
    </location>
</feature>
<evidence type="ECO:0000256" key="1">
    <source>
        <dbReference type="SAM" id="MobiDB-lite"/>
    </source>
</evidence>
<feature type="compositionally biased region" description="Polar residues" evidence="1">
    <location>
        <begin position="1186"/>
        <end position="1199"/>
    </location>
</feature>
<feature type="region of interest" description="Disordered" evidence="1">
    <location>
        <begin position="1285"/>
        <end position="1312"/>
    </location>
</feature>
<feature type="compositionally biased region" description="Basic and acidic residues" evidence="1">
    <location>
        <begin position="783"/>
        <end position="824"/>
    </location>
</feature>
<proteinExistence type="predicted"/>
<dbReference type="EMBL" id="CAXAJV020001293">
    <property type="protein sequence ID" value="CAL7945050.1"/>
    <property type="molecule type" value="Genomic_DNA"/>
</dbReference>
<comment type="caution">
    <text evidence="2">The sequence shown here is derived from an EMBL/GenBank/DDBJ whole genome shotgun (WGS) entry which is preliminary data.</text>
</comment>
<gene>
    <name evidence="2" type="ORF">XYLVIOL_LOCUS6982</name>
</gene>
<reference evidence="2 3" key="1">
    <citation type="submission" date="2024-08" db="EMBL/GenBank/DDBJ databases">
        <authorList>
            <person name="Will J Nash"/>
            <person name="Angela Man"/>
            <person name="Seanna McTaggart"/>
            <person name="Kendall Baker"/>
            <person name="Tom Barker"/>
            <person name="Leah Catchpole"/>
            <person name="Alex Durrant"/>
            <person name="Karim Gharbi"/>
            <person name="Naomi Irish"/>
            <person name="Gemy Kaithakottil"/>
            <person name="Debby Ku"/>
            <person name="Aaliyah Providence"/>
            <person name="Felix Shaw"/>
            <person name="David Swarbreck"/>
            <person name="Chris Watkins"/>
            <person name="Ann M. McCartney"/>
            <person name="Giulio Formenti"/>
            <person name="Alice Mouton"/>
            <person name="Noel Vella"/>
            <person name="Bjorn M von Reumont"/>
            <person name="Adriana Vella"/>
            <person name="Wilfried Haerty"/>
        </authorList>
    </citation>
    <scope>NUCLEOTIDE SEQUENCE [LARGE SCALE GENOMIC DNA]</scope>
</reference>
<organism evidence="2 3">
    <name type="scientific">Xylocopa violacea</name>
    <name type="common">Violet carpenter bee</name>
    <name type="synonym">Apis violacea</name>
    <dbReference type="NCBI Taxonomy" id="135666"/>
    <lineage>
        <taxon>Eukaryota</taxon>
        <taxon>Metazoa</taxon>
        <taxon>Ecdysozoa</taxon>
        <taxon>Arthropoda</taxon>
        <taxon>Hexapoda</taxon>
        <taxon>Insecta</taxon>
        <taxon>Pterygota</taxon>
        <taxon>Neoptera</taxon>
        <taxon>Endopterygota</taxon>
        <taxon>Hymenoptera</taxon>
        <taxon>Apocrita</taxon>
        <taxon>Aculeata</taxon>
        <taxon>Apoidea</taxon>
        <taxon>Anthophila</taxon>
        <taxon>Apidae</taxon>
        <taxon>Xylocopa</taxon>
        <taxon>Xylocopa</taxon>
    </lineage>
</organism>
<feature type="compositionally biased region" description="Polar residues" evidence="1">
    <location>
        <begin position="869"/>
        <end position="879"/>
    </location>
</feature>
<feature type="region of interest" description="Disordered" evidence="1">
    <location>
        <begin position="897"/>
        <end position="925"/>
    </location>
</feature>
<sequence>MIHLPSNVPLLSQIMPGQNVPVQTSCNNFPVFQQPQMAAQQMQTNPCPASPQDPFKPFYQLHQADVLVANHHGQLPPRNPWPQPYQLPANLPPATQTQSNYGSLPQNVLDQIRNCVTTAAPIFILPGGCHQSASHQQSCPPSQGGASLQTGQSTGVNNPTSIYCPPSFYPYPIPMPVFDPFGGQARSVKDAGCSCCRKQQDGLDCKSRPLGCYCNVYEQEEHRCTATSDDTVCSKRNCPASISLQALASQLLSLPGIISCATTRLILRKIPGSNITSTMEDTMDKALKAIGTLTKDQLLVESRNAQQVNALINLHMTTNLPANIIPLLTLLQLKVNVLKAQVEALINKKVMECQGYGFEVETSGPIDPTVLTMKTNAELRQLLSALRQKECDERVNANFSPYHSQKVIAEARLNNVQAKIRQVEAEFERRRCISVPTPPQTLGSRVIQQFSESRCTFGFAQTNLFEPYVQGAAFSSPDPFAQTLRCPKRLCLKPYEPIPETSRQREESTAVTTTEDGTSMCKDAGTGECAVNCSEEKGVQRKPSTDTCSCEGSSSSEESLVGGKKKLRLRIDEKGNVTITSRSCLRGMSLLKLAPNVVAKIEKEPEEDRTGELVRRKVGEDFSKVQIRDAEKLEGDSREFEIITISDDDDNDARSRIFDKAIASVMVEPDSDFDTRKEVEIRIDPEEVKTVKSTCYVDVVAIKKDAEECSSEATNKSIKVEPELKEAEEESDKLPAIIQAKPKMHVKSILGRKEDSIEKKSTDDKVDEKPSRYSATNSALAKPETEKSEVSAEPTLKMKEDHPSASIETKSEKEQNKISKDGKKPLNLKTKIPKLKRKAKDENGNAAKQSEAALKAEQIKPGVDKDPETQNADESSSGRTLFANIKAMFEGKVSTEKPIVEDVSTDQGTGSDAATTGRAPEKRSSDLYKSTLAVTLRPTTRKVAVERKIKPEWVSSKDETNTEGGGSWVKDKEGGNAEIVSMMARVRYGGQIGDFWGWSIDECIDKDREDRYTSNYNRGDGFSKNINETGIYLLSEETNSSFTFNDQRYEPVTSVTTETEDKVQGDGLLEKMFPRNRRTTDERTANGLKRFPPLKYSNSSAIETTTGIAENIFREEETESVCWKSPRDRTSSYGRDSIMENSIVSAIYSVFESRLVSFGSFLSNVPNFQDFLSSLRLDKLSCNSYDENASRSNEQTFNEPSDKKVRTGRGDWVLPCSSGNARQGDERRTSGGNRVSVAEGCSSVREMRHSIIVDREKQNYVLMWGSISGQLRELSRNGLERPYRTRRSLVIRSRPKNPGNPRHGRSRPFTILKRPKRSKVFVPRATKREGQLSKTCEKFSLLPEIPEESSRAFGKSSGEFVKVPENEIAEGNIERDNDIVGNYVSVSIGRSLIENGRTRESLVFQSDQISLGSVLE</sequence>
<keyword evidence="3" id="KW-1185">Reference proteome</keyword>
<feature type="compositionally biased region" description="Basic and acidic residues" evidence="1">
    <location>
        <begin position="1200"/>
        <end position="1209"/>
    </location>
</feature>
<dbReference type="Proteomes" id="UP001642520">
    <property type="component" value="Unassembled WGS sequence"/>
</dbReference>
<feature type="region of interest" description="Disordered" evidence="1">
    <location>
        <begin position="723"/>
        <end position="879"/>
    </location>
</feature>
<evidence type="ECO:0000313" key="2">
    <source>
        <dbReference type="EMBL" id="CAL7945050.1"/>
    </source>
</evidence>
<protein>
    <submittedName>
        <fullName evidence="2">Uncharacterized protein</fullName>
    </submittedName>
</protein>
<feature type="compositionally biased region" description="Polar residues" evidence="1">
    <location>
        <begin position="905"/>
        <end position="914"/>
    </location>
</feature>
<name>A0ABP1NVI1_XYLVO</name>
<feature type="compositionally biased region" description="Basic residues" evidence="1">
    <location>
        <begin position="1285"/>
        <end position="1295"/>
    </location>
</feature>
<accession>A0ABP1NVI1</accession>
<feature type="compositionally biased region" description="Basic and acidic residues" evidence="1">
    <location>
        <begin position="751"/>
        <end position="771"/>
    </location>
</feature>